<dbReference type="CDD" id="cd00727">
    <property type="entry name" value="malate_synt_A"/>
    <property type="match status" value="1"/>
</dbReference>
<comment type="pathway">
    <text evidence="8">Carbohydrate metabolism; glyoxylate cycle; (S)-malate from isocitrate: step 2/2.</text>
</comment>
<evidence type="ECO:0000256" key="7">
    <source>
        <dbReference type="PIRSR" id="PIRSR001363-1"/>
    </source>
</evidence>
<evidence type="ECO:0000256" key="6">
    <source>
        <dbReference type="ARBA" id="ARBA00047918"/>
    </source>
</evidence>
<feature type="domain" description="Malate synthase TIM barrel" evidence="9">
    <location>
        <begin position="164"/>
        <end position="408"/>
    </location>
</feature>
<keyword evidence="5 8" id="KW-0808">Transferase</keyword>
<accession>A0A397G9Q7</accession>
<dbReference type="NCBIfam" id="TIGR01344">
    <property type="entry name" value="malate_syn_A"/>
    <property type="match status" value="1"/>
</dbReference>
<dbReference type="SUPFAM" id="SSF51645">
    <property type="entry name" value="Malate synthase G"/>
    <property type="match status" value="1"/>
</dbReference>
<dbReference type="PIRSF" id="PIRSF001363">
    <property type="entry name" value="Malate_synth"/>
    <property type="match status" value="1"/>
</dbReference>
<comment type="catalytic activity">
    <reaction evidence="6 8">
        <text>glyoxylate + acetyl-CoA + H2O = (S)-malate + CoA + H(+)</text>
        <dbReference type="Rhea" id="RHEA:18181"/>
        <dbReference type="ChEBI" id="CHEBI:15377"/>
        <dbReference type="ChEBI" id="CHEBI:15378"/>
        <dbReference type="ChEBI" id="CHEBI:15589"/>
        <dbReference type="ChEBI" id="CHEBI:36655"/>
        <dbReference type="ChEBI" id="CHEBI:57287"/>
        <dbReference type="ChEBI" id="CHEBI:57288"/>
        <dbReference type="EC" id="2.3.3.9"/>
    </reaction>
</comment>
<dbReference type="Gene3D" id="1.20.1220.12">
    <property type="entry name" value="Malate synthase, domain III"/>
    <property type="match status" value="1"/>
</dbReference>
<dbReference type="Proteomes" id="UP000266861">
    <property type="component" value="Unassembled WGS sequence"/>
</dbReference>
<dbReference type="PROSITE" id="PS00510">
    <property type="entry name" value="MALATE_SYNTHASE"/>
    <property type="match status" value="1"/>
</dbReference>
<dbReference type="InterPro" id="IPR048355">
    <property type="entry name" value="MS_C"/>
</dbReference>
<gene>
    <name evidence="12" type="ORF">Glove_568g10</name>
</gene>
<evidence type="ECO:0000313" key="13">
    <source>
        <dbReference type="Proteomes" id="UP000266861"/>
    </source>
</evidence>
<dbReference type="GO" id="GO:0005782">
    <property type="term" value="C:peroxisomal matrix"/>
    <property type="evidence" value="ECO:0007669"/>
    <property type="project" value="TreeGrafter"/>
</dbReference>
<dbReference type="InterPro" id="IPR044856">
    <property type="entry name" value="Malate_synth_C_sf"/>
</dbReference>
<dbReference type="FunFam" id="3.20.20.360:FF:000001">
    <property type="entry name" value="Malate synthase"/>
    <property type="match status" value="1"/>
</dbReference>
<feature type="active site" description="Proton donor" evidence="7">
    <location>
        <position position="449"/>
    </location>
</feature>
<feature type="domain" description="Malate synthase C-terminal" evidence="11">
    <location>
        <begin position="415"/>
        <end position="534"/>
    </location>
</feature>
<dbReference type="Gene3D" id="3.20.20.360">
    <property type="entry name" value="Malate synthase, domain 3"/>
    <property type="match status" value="1"/>
</dbReference>
<evidence type="ECO:0000256" key="3">
    <source>
        <dbReference type="ARBA" id="ARBA00022435"/>
    </source>
</evidence>
<proteinExistence type="inferred from homology"/>
<evidence type="ECO:0000313" key="12">
    <source>
        <dbReference type="EMBL" id="RHZ47755.1"/>
    </source>
</evidence>
<dbReference type="GO" id="GO:0004474">
    <property type="term" value="F:malate synthase activity"/>
    <property type="evidence" value="ECO:0007669"/>
    <property type="project" value="UniProtKB-EC"/>
</dbReference>
<dbReference type="EMBL" id="PQFF01000482">
    <property type="protein sequence ID" value="RHZ47755.1"/>
    <property type="molecule type" value="Genomic_DNA"/>
</dbReference>
<dbReference type="OrthoDB" id="186072at2759"/>
<reference evidence="12 13" key="1">
    <citation type="submission" date="2018-08" db="EMBL/GenBank/DDBJ databases">
        <title>Genome and evolution of the arbuscular mycorrhizal fungus Diversispora epigaea (formerly Glomus versiforme) and its bacterial endosymbionts.</title>
        <authorList>
            <person name="Sun X."/>
            <person name="Fei Z."/>
            <person name="Harrison M."/>
        </authorList>
    </citation>
    <scope>NUCLEOTIDE SEQUENCE [LARGE SCALE GENOMIC DNA]</scope>
    <source>
        <strain evidence="12 13">IT104</strain>
    </source>
</reference>
<comment type="caution">
    <text evidence="12">The sequence shown here is derived from an EMBL/GenBank/DDBJ whole genome shotgun (WGS) entry which is preliminary data.</text>
</comment>
<evidence type="ECO:0000256" key="4">
    <source>
        <dbReference type="ARBA" id="ARBA00022532"/>
    </source>
</evidence>
<name>A0A397G9Q7_9GLOM</name>
<dbReference type="InterPro" id="IPR011076">
    <property type="entry name" value="Malate_synth_sf"/>
</dbReference>
<dbReference type="InterPro" id="IPR006252">
    <property type="entry name" value="Malate_synthA"/>
</dbReference>
<organism evidence="12 13">
    <name type="scientific">Diversispora epigaea</name>
    <dbReference type="NCBI Taxonomy" id="1348612"/>
    <lineage>
        <taxon>Eukaryota</taxon>
        <taxon>Fungi</taxon>
        <taxon>Fungi incertae sedis</taxon>
        <taxon>Mucoromycota</taxon>
        <taxon>Glomeromycotina</taxon>
        <taxon>Glomeromycetes</taxon>
        <taxon>Diversisporales</taxon>
        <taxon>Diversisporaceae</taxon>
        <taxon>Diversispora</taxon>
    </lineage>
</organism>
<evidence type="ECO:0000256" key="1">
    <source>
        <dbReference type="ARBA" id="ARBA00006394"/>
    </source>
</evidence>
<comment type="similarity">
    <text evidence="1 8">Belongs to the malate synthase family.</text>
</comment>
<dbReference type="Pfam" id="PF01274">
    <property type="entry name" value="MS_TIM-barrel"/>
    <property type="match status" value="1"/>
</dbReference>
<keyword evidence="3 8" id="KW-0329">Glyoxylate bypass</keyword>
<evidence type="ECO:0000256" key="8">
    <source>
        <dbReference type="RuleBase" id="RU000555"/>
    </source>
</evidence>
<keyword evidence="4 8" id="KW-0816">Tricarboxylic acid cycle</keyword>
<evidence type="ECO:0000256" key="2">
    <source>
        <dbReference type="ARBA" id="ARBA00012636"/>
    </source>
</evidence>
<dbReference type="InterPro" id="IPR001465">
    <property type="entry name" value="Malate_synthase_TIM"/>
</dbReference>
<feature type="active site" description="Proton acceptor" evidence="7">
    <location>
        <position position="168"/>
    </location>
</feature>
<evidence type="ECO:0000259" key="9">
    <source>
        <dbReference type="Pfam" id="PF01274"/>
    </source>
</evidence>
<dbReference type="InterPro" id="IPR019830">
    <property type="entry name" value="Malate_synthase_CS"/>
</dbReference>
<feature type="domain" description="Malate synthase N-terminal" evidence="10">
    <location>
        <begin position="8"/>
        <end position="70"/>
    </location>
</feature>
<evidence type="ECO:0000259" key="11">
    <source>
        <dbReference type="Pfam" id="PF20659"/>
    </source>
</evidence>
<protein>
    <recommendedName>
        <fullName evidence="2 8">Malate synthase</fullName>
        <ecNumber evidence="2 8">2.3.3.9</ecNumber>
    </recommendedName>
</protein>
<dbReference type="UniPathway" id="UPA00703">
    <property type="reaction ID" value="UER00720"/>
</dbReference>
<dbReference type="PANTHER" id="PTHR42902">
    <property type="entry name" value="MALATE SYNTHASE"/>
    <property type="match status" value="1"/>
</dbReference>
<dbReference type="InterPro" id="IPR048356">
    <property type="entry name" value="MS_N"/>
</dbReference>
<keyword evidence="13" id="KW-1185">Reference proteome</keyword>
<evidence type="ECO:0000259" key="10">
    <source>
        <dbReference type="Pfam" id="PF20656"/>
    </source>
</evidence>
<dbReference type="STRING" id="1348612.A0A397G9Q7"/>
<sequence length="543" mass="61574">MSYNSVSGVKILAPVSKSHEQILTPEALSFLAKLQRAFNPVRKALLQRRVLRQQELDRGVLPDFLPETAHIRNDDTWRGAYPSPGLVDRRVEITGPVDRKMVINALNCGAYTYMADFEDSNAPTWNNNIDGQVNLRDAILGTITYTNPGNNKKYSLRKGGKIATLIVRPRGWHLEEKHVLIDNIPVSASIFDFALYFFHNAKKLIENGIGPYFYLPKMESHLEARLWNDVFNVAQDLLGIPRGTIRATVLIETILAAFEMDEIIYELREHSAGLNCGRWDYIFSVIKKFRHNPNFILPDRGDVTMTSPFMDSYVRLLIKTCHRRGVHAMGGMAAQIPIKNDPEANKAALEKVRQDKLREVKAGHDGTWVAHPDLVKIALEVFDENLKTPNQIFVRREDVNVTALDLLNPNVQGSITEKGIRGNISVGLTYVESWLRGLGCVPINNLMEDAATAEISRSQLWQWVRHSSRTVEGKIITPEFINKLLEEEMNKIEKQLGPQHFGASKYLLAKRYLASQITGKEYSEFLTTLLYDEIIDVQNKAKL</sequence>
<evidence type="ECO:0000256" key="5">
    <source>
        <dbReference type="ARBA" id="ARBA00022679"/>
    </source>
</evidence>
<dbReference type="GO" id="GO:0006099">
    <property type="term" value="P:tricarboxylic acid cycle"/>
    <property type="evidence" value="ECO:0007669"/>
    <property type="project" value="UniProtKB-KW"/>
</dbReference>
<dbReference type="Pfam" id="PF20656">
    <property type="entry name" value="MS_N"/>
    <property type="match status" value="1"/>
</dbReference>
<dbReference type="InterPro" id="IPR046363">
    <property type="entry name" value="MS_N_TIM-barrel_dom"/>
</dbReference>
<dbReference type="AlphaFoldDB" id="A0A397G9Q7"/>
<dbReference type="Pfam" id="PF20659">
    <property type="entry name" value="MS_C"/>
    <property type="match status" value="1"/>
</dbReference>
<dbReference type="PANTHER" id="PTHR42902:SF1">
    <property type="entry name" value="MALATE SYNTHASE 1-RELATED"/>
    <property type="match status" value="1"/>
</dbReference>
<dbReference type="FunFam" id="1.20.1220.12:FF:000001">
    <property type="entry name" value="Malate synthase"/>
    <property type="match status" value="1"/>
</dbReference>
<dbReference type="GO" id="GO:0006097">
    <property type="term" value="P:glyoxylate cycle"/>
    <property type="evidence" value="ECO:0007669"/>
    <property type="project" value="UniProtKB-UniPathway"/>
</dbReference>
<dbReference type="EC" id="2.3.3.9" evidence="2 8"/>